<accession>A0A1I3LVF3</accession>
<name>A0A1I3LVF3_9PLAN</name>
<dbReference type="AlphaFoldDB" id="A0A1I3LVF3"/>
<dbReference type="RefSeq" id="WP_092052325.1">
    <property type="nucleotide sequence ID" value="NZ_FOQD01000013.1"/>
</dbReference>
<gene>
    <name evidence="1" type="ORF">SAMN05421753_11370</name>
</gene>
<organism evidence="1 2">
    <name type="scientific">Planctomicrobium piriforme</name>
    <dbReference type="NCBI Taxonomy" id="1576369"/>
    <lineage>
        <taxon>Bacteria</taxon>
        <taxon>Pseudomonadati</taxon>
        <taxon>Planctomycetota</taxon>
        <taxon>Planctomycetia</taxon>
        <taxon>Planctomycetales</taxon>
        <taxon>Planctomycetaceae</taxon>
        <taxon>Planctomicrobium</taxon>
    </lineage>
</organism>
<evidence type="ECO:0000313" key="2">
    <source>
        <dbReference type="Proteomes" id="UP000199518"/>
    </source>
</evidence>
<dbReference type="Proteomes" id="UP000199518">
    <property type="component" value="Unassembled WGS sequence"/>
</dbReference>
<dbReference type="EMBL" id="FOQD01000013">
    <property type="protein sequence ID" value="SFI88436.1"/>
    <property type="molecule type" value="Genomic_DNA"/>
</dbReference>
<protein>
    <submittedName>
        <fullName evidence="1">Uncharacterized protein</fullName>
    </submittedName>
</protein>
<keyword evidence="2" id="KW-1185">Reference proteome</keyword>
<sequence length="107" mass="12416">MPINIPRGKTDEVIDQIIDALQKYAEQHPQAKIDLYRQNPVSVRVRIVDPEFSGQRKPERNHKVWTYLDQLPEEVQSDISTLLLLTPDEKSKSFANFEFDDPVPSQL</sequence>
<reference evidence="2" key="1">
    <citation type="submission" date="2016-10" db="EMBL/GenBank/DDBJ databases">
        <authorList>
            <person name="Varghese N."/>
            <person name="Submissions S."/>
        </authorList>
    </citation>
    <scope>NUCLEOTIDE SEQUENCE [LARGE SCALE GENOMIC DNA]</scope>
    <source>
        <strain evidence="2">DSM 26348</strain>
    </source>
</reference>
<dbReference type="STRING" id="1576369.SAMN05421753_11370"/>
<evidence type="ECO:0000313" key="1">
    <source>
        <dbReference type="EMBL" id="SFI88436.1"/>
    </source>
</evidence>
<proteinExistence type="predicted"/>
<dbReference type="OrthoDB" id="281099at2"/>